<comment type="caution">
    <text evidence="2">The sequence shown here is derived from an EMBL/GenBank/DDBJ whole genome shotgun (WGS) entry which is preliminary data.</text>
</comment>
<reference evidence="3" key="1">
    <citation type="journal article" date="2019" name="Int. J. Syst. Evol. Microbiol.">
        <title>The Global Catalogue of Microorganisms (GCM) 10K type strain sequencing project: providing services to taxonomists for standard genome sequencing and annotation.</title>
        <authorList>
            <consortium name="The Broad Institute Genomics Platform"/>
            <consortium name="The Broad Institute Genome Sequencing Center for Infectious Disease"/>
            <person name="Wu L."/>
            <person name="Ma J."/>
        </authorList>
    </citation>
    <scope>NUCLEOTIDE SEQUENCE [LARGE SCALE GENOMIC DNA]</scope>
    <source>
        <strain evidence="3">CCM 7224</strain>
    </source>
</reference>
<dbReference type="InterPro" id="IPR025349">
    <property type="entry name" value="DUF4253"/>
</dbReference>
<organism evidence="2 3">
    <name type="scientific">Streptomyces mauvecolor</name>
    <dbReference type="NCBI Taxonomy" id="58345"/>
    <lineage>
        <taxon>Bacteria</taxon>
        <taxon>Bacillati</taxon>
        <taxon>Actinomycetota</taxon>
        <taxon>Actinomycetes</taxon>
        <taxon>Kitasatosporales</taxon>
        <taxon>Streptomycetaceae</taxon>
        <taxon>Streptomyces</taxon>
    </lineage>
</organism>
<dbReference type="EMBL" id="JBHSIZ010000038">
    <property type="protein sequence ID" value="MFC4960699.1"/>
    <property type="molecule type" value="Genomic_DNA"/>
</dbReference>
<evidence type="ECO:0000259" key="1">
    <source>
        <dbReference type="Pfam" id="PF14062"/>
    </source>
</evidence>
<feature type="domain" description="DUF4253" evidence="1">
    <location>
        <begin position="139"/>
        <end position="243"/>
    </location>
</feature>
<evidence type="ECO:0000313" key="2">
    <source>
        <dbReference type="EMBL" id="MFC4960699.1"/>
    </source>
</evidence>
<sequence>MWVSAEPIPDPALWWTRYQRQQEATGLRPVLCYPNAAARPLDPAEIAAVDLERVLARDWRVYRERQLERLAAPPVAVPLPREVAAFIEPFEDDPGAPFDRWPGLAPAADRAGDDPDEVARRVFAQWAADNPHQVSGCHLALVAADRSADIPAAMGWDVDAPLALLCSLLRSWEDRFGTRVLAVVGSTVHVSVAHPPRTGEQALHMALEHVLTTADSVIKDPPTPYPDYAASLIDANLWSFWWD</sequence>
<dbReference type="Pfam" id="PF14062">
    <property type="entry name" value="DUF4253"/>
    <property type="match status" value="1"/>
</dbReference>
<gene>
    <name evidence="2" type="ORF">ACFPFX_30815</name>
</gene>
<dbReference type="RefSeq" id="WP_381229001.1">
    <property type="nucleotide sequence ID" value="NZ_JBHSIZ010000038.1"/>
</dbReference>
<evidence type="ECO:0000313" key="3">
    <source>
        <dbReference type="Proteomes" id="UP001595834"/>
    </source>
</evidence>
<name>A0ABV9UWN3_9ACTN</name>
<accession>A0ABV9UWN3</accession>
<dbReference type="Proteomes" id="UP001595834">
    <property type="component" value="Unassembled WGS sequence"/>
</dbReference>
<protein>
    <submittedName>
        <fullName evidence="2">DUF4253 domain-containing protein</fullName>
    </submittedName>
</protein>
<keyword evidence="3" id="KW-1185">Reference proteome</keyword>
<proteinExistence type="predicted"/>